<dbReference type="EMBL" id="SRLO01000342">
    <property type="protein sequence ID" value="TNN60007.1"/>
    <property type="molecule type" value="Genomic_DNA"/>
</dbReference>
<organism evidence="2 3">
    <name type="scientific">Liparis tanakae</name>
    <name type="common">Tanaka's snailfish</name>
    <dbReference type="NCBI Taxonomy" id="230148"/>
    <lineage>
        <taxon>Eukaryota</taxon>
        <taxon>Metazoa</taxon>
        <taxon>Chordata</taxon>
        <taxon>Craniata</taxon>
        <taxon>Vertebrata</taxon>
        <taxon>Euteleostomi</taxon>
        <taxon>Actinopterygii</taxon>
        <taxon>Neopterygii</taxon>
        <taxon>Teleostei</taxon>
        <taxon>Neoteleostei</taxon>
        <taxon>Acanthomorphata</taxon>
        <taxon>Eupercaria</taxon>
        <taxon>Perciformes</taxon>
        <taxon>Cottioidei</taxon>
        <taxon>Cottales</taxon>
        <taxon>Liparidae</taxon>
        <taxon>Liparis</taxon>
    </lineage>
</organism>
<evidence type="ECO:0000313" key="3">
    <source>
        <dbReference type="Proteomes" id="UP000314294"/>
    </source>
</evidence>
<dbReference type="Proteomes" id="UP000314294">
    <property type="component" value="Unassembled WGS sequence"/>
</dbReference>
<accession>A0A4Z2H289</accession>
<feature type="region of interest" description="Disordered" evidence="1">
    <location>
        <begin position="1"/>
        <end position="61"/>
    </location>
</feature>
<protein>
    <submittedName>
        <fullName evidence="2">Uncharacterized protein</fullName>
    </submittedName>
</protein>
<keyword evidence="3" id="KW-1185">Reference proteome</keyword>
<sequence>MPSVSAENGDMSFTSHVVPPLPSTGVRRPERARRQPPGAALCTGNLASAKALGTRHGPDRC</sequence>
<name>A0A4Z2H289_9TELE</name>
<evidence type="ECO:0000313" key="2">
    <source>
        <dbReference type="EMBL" id="TNN60007.1"/>
    </source>
</evidence>
<reference evidence="2 3" key="1">
    <citation type="submission" date="2019-03" db="EMBL/GenBank/DDBJ databases">
        <title>First draft genome of Liparis tanakae, snailfish: a comprehensive survey of snailfish specific genes.</title>
        <authorList>
            <person name="Kim W."/>
            <person name="Song I."/>
            <person name="Jeong J.-H."/>
            <person name="Kim D."/>
            <person name="Kim S."/>
            <person name="Ryu S."/>
            <person name="Song J.Y."/>
            <person name="Lee S.K."/>
        </authorList>
    </citation>
    <scope>NUCLEOTIDE SEQUENCE [LARGE SCALE GENOMIC DNA]</scope>
    <source>
        <tissue evidence="2">Muscle</tissue>
    </source>
</reference>
<gene>
    <name evidence="2" type="ORF">EYF80_029765</name>
</gene>
<proteinExistence type="predicted"/>
<dbReference type="AlphaFoldDB" id="A0A4Z2H289"/>
<comment type="caution">
    <text evidence="2">The sequence shown here is derived from an EMBL/GenBank/DDBJ whole genome shotgun (WGS) entry which is preliminary data.</text>
</comment>
<evidence type="ECO:0000256" key="1">
    <source>
        <dbReference type="SAM" id="MobiDB-lite"/>
    </source>
</evidence>